<evidence type="ECO:0000256" key="6">
    <source>
        <dbReference type="ARBA" id="ARBA00023001"/>
    </source>
</evidence>
<evidence type="ECO:0000256" key="2">
    <source>
        <dbReference type="ARBA" id="ARBA00004987"/>
    </source>
</evidence>
<dbReference type="SUPFAM" id="SSF51445">
    <property type="entry name" value="(Trans)glycosidases"/>
    <property type="match status" value="1"/>
</dbReference>
<sequence length="901" mass="97880">MRLTTAVAGISLAGSLVSASSSPEELVLKAPSDGASPLNWATSPPYYPSPFAQRAIDDQWAAAFAKAEEFVGQLTLAEKVNITSGIGWMMGPCLGNTGDVPRLNFSGFCLQDGPLGVRSTDYISAFPAALTAGSSFNKDLLYERAKALALEHKHKGVDILLGPVAGPLGRQAAGGRNWEGFGADSYFSGIACGITVKGIQDQGIIANAKHFIANEQEHFRQYSEWNRHWGYEDMTAILSSNIDDRTLHEVYAWPFADMIKAGVGSVMCSYNQVNNSQACQNSYLLNNVLKEQLGFPGFVMSDWGAFHSGVATVLSGGDMNMPGGNITPNPPEGPAYFSSNLTLSVLNGTVPSSRLDDMAVRVMAAYYLVNLDETRKEVGGPSFSSWTLDDIDNLYNGEGPVAVVNKHINVRTDYSDKIAEQLAVEGIVLLKNVDNALPLKTDDNIRDLYYDGKALRKIGVLGVAAGSHPNGPNCQEDMACSDGGVMASGWGSGAVKFPFLYTPIEGINARAIPAGIQVDYETRNNAVENNWKEFDRISSESDVVIIVAGASAGESFLEVDGNIGDRKNVSLWYGADEQIKRASKLNSNVVVVINSVGPVDLEQWIEHPNVTAVLFSGPQGEFAGEATAQVLFGEVNPSGRLPFTIAKDEKDYIPILDTLIPEDHGAPQDNFDEGLYVDYKYFDHHDIEPRYEFGYGLSYSNWSFSKLSVKLAGKEKPSEHLPPPPALAPVPNYNEAIPSPEELVFPKDFQKFDKFLYPYIENVSQVTEGEYPYPEGYSTEQPETASLAGGAPGGNPALWEVAYTAKATIKNEGPYGGAYVAQLYLGLPQTDEFQSPIRQLRGFEKISLEPGKSTVVNFDLLVRDLSVWDTASQSWIVQRGTYTVYVGSSSRNLELKTTFTI</sequence>
<dbReference type="InterPro" id="IPR001764">
    <property type="entry name" value="Glyco_hydro_3_N"/>
</dbReference>
<comment type="similarity">
    <text evidence="3 11">Belongs to the glycosyl hydrolase 3 family.</text>
</comment>
<name>A0A167DN71_9ASCO</name>
<reference evidence="14 15" key="1">
    <citation type="submission" date="2016-02" db="EMBL/GenBank/DDBJ databases">
        <title>Complete genome sequence and transcriptome regulation of the pentose utilising yeast Sugiyamaella lignohabitans.</title>
        <authorList>
            <person name="Bellasio M."/>
            <person name="Peymann A."/>
            <person name="Valli M."/>
            <person name="Sipitzky M."/>
            <person name="Graf A."/>
            <person name="Sauer M."/>
            <person name="Marx H."/>
            <person name="Mattanovich D."/>
        </authorList>
    </citation>
    <scope>NUCLEOTIDE SEQUENCE [LARGE SCALE GENOMIC DNA]</scope>
    <source>
        <strain evidence="14 15">CBS 10342</strain>
    </source>
</reference>
<evidence type="ECO:0000256" key="8">
    <source>
        <dbReference type="ARBA" id="ARBA00023277"/>
    </source>
</evidence>
<comment type="pathway">
    <text evidence="2 11">Glycan metabolism; cellulose degradation.</text>
</comment>
<dbReference type="InterPro" id="IPR013783">
    <property type="entry name" value="Ig-like_fold"/>
</dbReference>
<dbReference type="InterPro" id="IPR036962">
    <property type="entry name" value="Glyco_hydro_3_N_sf"/>
</dbReference>
<dbReference type="PROSITE" id="PS00775">
    <property type="entry name" value="GLYCOSYL_HYDROL_F3"/>
    <property type="match status" value="1"/>
</dbReference>
<dbReference type="InterPro" id="IPR036881">
    <property type="entry name" value="Glyco_hydro_3_C_sf"/>
</dbReference>
<evidence type="ECO:0000256" key="11">
    <source>
        <dbReference type="RuleBase" id="RU361161"/>
    </source>
</evidence>
<evidence type="ECO:0000256" key="10">
    <source>
        <dbReference type="ARBA" id="ARBA00023326"/>
    </source>
</evidence>
<dbReference type="RefSeq" id="XP_018735572.1">
    <property type="nucleotide sequence ID" value="XM_018878249.1"/>
</dbReference>
<evidence type="ECO:0000256" key="5">
    <source>
        <dbReference type="ARBA" id="ARBA00022801"/>
    </source>
</evidence>
<evidence type="ECO:0000313" key="14">
    <source>
        <dbReference type="EMBL" id="ANB13095.1"/>
    </source>
</evidence>
<dbReference type="GeneID" id="30033169"/>
<dbReference type="GO" id="GO:0030245">
    <property type="term" value="P:cellulose catabolic process"/>
    <property type="evidence" value="ECO:0007669"/>
    <property type="project" value="UniProtKB-UniPathway"/>
</dbReference>
<accession>A0A167DN71</accession>
<dbReference type="AlphaFoldDB" id="A0A167DN71"/>
<protein>
    <recommendedName>
        <fullName evidence="4 11">beta-glucosidase</fullName>
        <ecNumber evidence="4 11">3.2.1.21</ecNumber>
    </recommendedName>
</protein>
<evidence type="ECO:0000256" key="7">
    <source>
        <dbReference type="ARBA" id="ARBA00023180"/>
    </source>
</evidence>
<dbReference type="PANTHER" id="PTHR42715">
    <property type="entry name" value="BETA-GLUCOSIDASE"/>
    <property type="match status" value="1"/>
</dbReference>
<dbReference type="PRINTS" id="PR00133">
    <property type="entry name" value="GLHYDRLASE3"/>
</dbReference>
<gene>
    <name evidence="14" type="ORF">AWJ20_1374</name>
</gene>
<dbReference type="Pfam" id="PF00933">
    <property type="entry name" value="Glyco_hydro_3"/>
    <property type="match status" value="1"/>
</dbReference>
<evidence type="ECO:0000256" key="1">
    <source>
        <dbReference type="ARBA" id="ARBA00000448"/>
    </source>
</evidence>
<dbReference type="Gene3D" id="3.40.50.1700">
    <property type="entry name" value="Glycoside hydrolase family 3 C-terminal domain"/>
    <property type="match status" value="1"/>
</dbReference>
<dbReference type="InterPro" id="IPR026891">
    <property type="entry name" value="Fn3-like"/>
</dbReference>
<comment type="catalytic activity">
    <reaction evidence="1 11">
        <text>Hydrolysis of terminal, non-reducing beta-D-glucosyl residues with release of beta-D-glucose.</text>
        <dbReference type="EC" id="3.2.1.21"/>
    </reaction>
</comment>
<dbReference type="Proteomes" id="UP000189580">
    <property type="component" value="Chromosome a"/>
</dbReference>
<feature type="domain" description="Fibronectin type III-like" evidence="13">
    <location>
        <begin position="819"/>
        <end position="890"/>
    </location>
</feature>
<dbReference type="GO" id="GO:0008422">
    <property type="term" value="F:beta-glucosidase activity"/>
    <property type="evidence" value="ECO:0007669"/>
    <property type="project" value="UniProtKB-EC"/>
</dbReference>
<proteinExistence type="inferred from homology"/>
<dbReference type="Pfam" id="PF14310">
    <property type="entry name" value="Fn3-like"/>
    <property type="match status" value="1"/>
</dbReference>
<keyword evidence="15" id="KW-1185">Reference proteome</keyword>
<evidence type="ECO:0000256" key="3">
    <source>
        <dbReference type="ARBA" id="ARBA00005336"/>
    </source>
</evidence>
<dbReference type="Gene3D" id="3.20.20.300">
    <property type="entry name" value="Glycoside hydrolase, family 3, N-terminal domain"/>
    <property type="match status" value="1"/>
</dbReference>
<evidence type="ECO:0000256" key="4">
    <source>
        <dbReference type="ARBA" id="ARBA00012744"/>
    </source>
</evidence>
<dbReference type="InterPro" id="IPR050288">
    <property type="entry name" value="Cellulose_deg_GH3"/>
</dbReference>
<dbReference type="UniPathway" id="UPA00696"/>
<dbReference type="PANTHER" id="PTHR42715:SF2">
    <property type="entry name" value="BETA-GLUCOSIDASE F-RELATED"/>
    <property type="match status" value="1"/>
</dbReference>
<keyword evidence="10 11" id="KW-0624">Polysaccharide degradation</keyword>
<dbReference type="InterPro" id="IPR002772">
    <property type="entry name" value="Glyco_hydro_3_C"/>
</dbReference>
<dbReference type="InterPro" id="IPR019800">
    <property type="entry name" value="Glyco_hydro_3_AS"/>
</dbReference>
<dbReference type="FunFam" id="3.20.20.300:FF:000002">
    <property type="entry name" value="Probable beta-glucosidase"/>
    <property type="match status" value="1"/>
</dbReference>
<dbReference type="InterPro" id="IPR017853">
    <property type="entry name" value="GH"/>
</dbReference>
<dbReference type="EMBL" id="CP014501">
    <property type="protein sequence ID" value="ANB13095.1"/>
    <property type="molecule type" value="Genomic_DNA"/>
</dbReference>
<evidence type="ECO:0000259" key="13">
    <source>
        <dbReference type="SMART" id="SM01217"/>
    </source>
</evidence>
<feature type="signal peptide" evidence="12">
    <location>
        <begin position="1"/>
        <end position="19"/>
    </location>
</feature>
<dbReference type="OrthoDB" id="416222at2759"/>
<feature type="chain" id="PRO_5007885254" description="beta-glucosidase" evidence="12">
    <location>
        <begin position="20"/>
        <end position="901"/>
    </location>
</feature>
<dbReference type="EC" id="3.2.1.21" evidence="4 11"/>
<evidence type="ECO:0000256" key="9">
    <source>
        <dbReference type="ARBA" id="ARBA00023295"/>
    </source>
</evidence>
<dbReference type="Gene3D" id="2.60.40.10">
    <property type="entry name" value="Immunoglobulins"/>
    <property type="match status" value="1"/>
</dbReference>
<organism evidence="14 15">
    <name type="scientific">Sugiyamaella lignohabitans</name>
    <dbReference type="NCBI Taxonomy" id="796027"/>
    <lineage>
        <taxon>Eukaryota</taxon>
        <taxon>Fungi</taxon>
        <taxon>Dikarya</taxon>
        <taxon>Ascomycota</taxon>
        <taxon>Saccharomycotina</taxon>
        <taxon>Dipodascomycetes</taxon>
        <taxon>Dipodascales</taxon>
        <taxon>Trichomonascaceae</taxon>
        <taxon>Sugiyamaella</taxon>
    </lineage>
</organism>
<dbReference type="SUPFAM" id="SSF52279">
    <property type="entry name" value="Beta-D-glucan exohydrolase, C-terminal domain"/>
    <property type="match status" value="1"/>
</dbReference>
<keyword evidence="6" id="KW-0136">Cellulose degradation</keyword>
<keyword evidence="5 11" id="KW-0378">Hydrolase</keyword>
<keyword evidence="7" id="KW-0325">Glycoprotein</keyword>
<keyword evidence="8 11" id="KW-0119">Carbohydrate metabolism</keyword>
<evidence type="ECO:0000313" key="15">
    <source>
        <dbReference type="Proteomes" id="UP000189580"/>
    </source>
</evidence>
<dbReference type="Pfam" id="PF01915">
    <property type="entry name" value="Glyco_hydro_3_C"/>
    <property type="match status" value="1"/>
</dbReference>
<dbReference type="SMART" id="SM01217">
    <property type="entry name" value="Fn3_like"/>
    <property type="match status" value="1"/>
</dbReference>
<keyword evidence="9 11" id="KW-0326">Glycosidase</keyword>
<evidence type="ECO:0000256" key="12">
    <source>
        <dbReference type="SAM" id="SignalP"/>
    </source>
</evidence>
<keyword evidence="12" id="KW-0732">Signal</keyword>
<dbReference type="KEGG" id="slb:AWJ20_1374"/>